<evidence type="ECO:0000256" key="2">
    <source>
        <dbReference type="ARBA" id="ARBA00022980"/>
    </source>
</evidence>
<feature type="domain" description="Small ribosomal subunit protein uS10" evidence="4">
    <location>
        <begin position="24"/>
        <end position="118"/>
    </location>
</feature>
<dbReference type="InterPro" id="IPR005729">
    <property type="entry name" value="Ribosomal_uS10_euk/arc"/>
</dbReference>
<evidence type="ECO:0000256" key="1">
    <source>
        <dbReference type="ARBA" id="ARBA00007102"/>
    </source>
</evidence>
<evidence type="ECO:0000259" key="4">
    <source>
        <dbReference type="SMART" id="SM01403"/>
    </source>
</evidence>
<dbReference type="Gene3D" id="3.30.70.600">
    <property type="entry name" value="Ribosomal protein S10 domain"/>
    <property type="match status" value="2"/>
</dbReference>
<proteinExistence type="inferred from homology"/>
<dbReference type="InterPro" id="IPR018268">
    <property type="entry name" value="Ribosomal_uS10_CS"/>
</dbReference>
<keyword evidence="6" id="KW-1185">Reference proteome</keyword>
<dbReference type="PANTHER" id="PTHR11700">
    <property type="entry name" value="30S RIBOSOMAL PROTEIN S10 FAMILY MEMBER"/>
    <property type="match status" value="1"/>
</dbReference>
<evidence type="ECO:0000313" key="5">
    <source>
        <dbReference type="EMBL" id="CAB4301713.1"/>
    </source>
</evidence>
<dbReference type="GO" id="GO:0006412">
    <property type="term" value="P:translation"/>
    <property type="evidence" value="ECO:0007669"/>
    <property type="project" value="InterPro"/>
</dbReference>
<dbReference type="PROSITE" id="PS00361">
    <property type="entry name" value="RIBOSOMAL_S10"/>
    <property type="match status" value="2"/>
</dbReference>
<dbReference type="FunFam" id="3.30.70.600:FF:000002">
    <property type="entry name" value="40S ribosomal protein S20"/>
    <property type="match status" value="2"/>
</dbReference>
<sequence>MAYAAMKTNKPGLEEPQEQIHKIRITLSSKNVKNLEKVCTDLVRGAKDKRLRVKGPVRMPTKVLHITTRKAPCGEGTNTWDRFELRVHKRVIDLFSSPDVVKQITSITIEPGVEVEESERVAWLKKMAYAGMKPSKAGLEEPQEQIHKIRITLSSKNVKNLEKVCTDLVRGAKDKRLRVKGPVRMPTKVLHITTRKSPCGEGTNTWDRFELRVHKRVIDLFSSPDVVKQITSITIEPGVEVEVTIADS</sequence>
<dbReference type="NCBIfam" id="TIGR01046">
    <property type="entry name" value="uS10_euk_arch"/>
    <property type="match status" value="2"/>
</dbReference>
<dbReference type="GO" id="GO:0015935">
    <property type="term" value="C:small ribosomal subunit"/>
    <property type="evidence" value="ECO:0007669"/>
    <property type="project" value="InterPro"/>
</dbReference>
<keyword evidence="3" id="KW-0687">Ribonucleoprotein</keyword>
<gene>
    <name evidence="5" type="ORF">ORAREDHAP_LOCUS17261</name>
</gene>
<evidence type="ECO:0000313" key="6">
    <source>
        <dbReference type="Proteomes" id="UP000507245"/>
    </source>
</evidence>
<protein>
    <recommendedName>
        <fullName evidence="4">Small ribosomal subunit protein uS10 domain-containing protein</fullName>
    </recommendedName>
</protein>
<keyword evidence="2" id="KW-0689">Ribosomal protein</keyword>
<dbReference type="OrthoDB" id="10248551at2759"/>
<dbReference type="HAMAP" id="MF_00508">
    <property type="entry name" value="Ribosomal_uS10"/>
    <property type="match status" value="2"/>
</dbReference>
<dbReference type="InterPro" id="IPR036838">
    <property type="entry name" value="Ribosomal_uS10_dom_sf"/>
</dbReference>
<dbReference type="Pfam" id="PF00338">
    <property type="entry name" value="Ribosomal_S10"/>
    <property type="match status" value="2"/>
</dbReference>
<dbReference type="InterPro" id="IPR027486">
    <property type="entry name" value="Ribosomal_uS10_dom"/>
</dbReference>
<evidence type="ECO:0000256" key="3">
    <source>
        <dbReference type="ARBA" id="ARBA00023274"/>
    </source>
</evidence>
<dbReference type="SMART" id="SM01403">
    <property type="entry name" value="Ribosomal_S10"/>
    <property type="match status" value="2"/>
</dbReference>
<dbReference type="EMBL" id="CAEKKB010000002">
    <property type="protein sequence ID" value="CAB4301713.1"/>
    <property type="molecule type" value="Genomic_DNA"/>
</dbReference>
<accession>A0A6J5WMR5</accession>
<dbReference type="Proteomes" id="UP000507245">
    <property type="component" value="Unassembled WGS sequence"/>
</dbReference>
<feature type="domain" description="Small ribosomal subunit protein uS10" evidence="4">
    <location>
        <begin position="150"/>
        <end position="244"/>
    </location>
</feature>
<dbReference type="PRINTS" id="PR00971">
    <property type="entry name" value="RIBOSOMALS10"/>
</dbReference>
<reference evidence="6" key="1">
    <citation type="journal article" date="2020" name="Genome Biol.">
        <title>Gamete binning: chromosome-level and haplotype-resolved genome assembly enabled by high-throughput single-cell sequencing of gamete genomes.</title>
        <authorList>
            <person name="Campoy J.A."/>
            <person name="Sun H."/>
            <person name="Goel M."/>
            <person name="Jiao W.-B."/>
            <person name="Folz-Donahue K."/>
            <person name="Wang N."/>
            <person name="Rubio M."/>
            <person name="Liu C."/>
            <person name="Kukat C."/>
            <person name="Ruiz D."/>
            <person name="Huettel B."/>
            <person name="Schneeberger K."/>
        </authorList>
    </citation>
    <scope>NUCLEOTIDE SEQUENCE [LARGE SCALE GENOMIC DNA]</scope>
    <source>
        <strain evidence="6">cv. Rojo Pasion</strain>
    </source>
</reference>
<comment type="similarity">
    <text evidence="1">Belongs to the universal ribosomal protein uS10 family.</text>
</comment>
<dbReference type="InterPro" id="IPR001848">
    <property type="entry name" value="Ribosomal_uS10"/>
</dbReference>
<organism evidence="5 6">
    <name type="scientific">Prunus armeniaca</name>
    <name type="common">Apricot</name>
    <name type="synonym">Armeniaca vulgaris</name>
    <dbReference type="NCBI Taxonomy" id="36596"/>
    <lineage>
        <taxon>Eukaryota</taxon>
        <taxon>Viridiplantae</taxon>
        <taxon>Streptophyta</taxon>
        <taxon>Embryophyta</taxon>
        <taxon>Tracheophyta</taxon>
        <taxon>Spermatophyta</taxon>
        <taxon>Magnoliopsida</taxon>
        <taxon>eudicotyledons</taxon>
        <taxon>Gunneridae</taxon>
        <taxon>Pentapetalae</taxon>
        <taxon>rosids</taxon>
        <taxon>fabids</taxon>
        <taxon>Rosales</taxon>
        <taxon>Rosaceae</taxon>
        <taxon>Amygdaloideae</taxon>
        <taxon>Amygdaleae</taxon>
        <taxon>Prunus</taxon>
    </lineage>
</organism>
<dbReference type="GO" id="GO:0003735">
    <property type="term" value="F:structural constituent of ribosome"/>
    <property type="evidence" value="ECO:0007669"/>
    <property type="project" value="InterPro"/>
</dbReference>
<name>A0A6J5WMR5_PRUAR</name>
<dbReference type="SUPFAM" id="SSF54999">
    <property type="entry name" value="Ribosomal protein S10"/>
    <property type="match status" value="2"/>
</dbReference>
<dbReference type="AlphaFoldDB" id="A0A6J5WMR5"/>
<dbReference type="GO" id="GO:0003723">
    <property type="term" value="F:RNA binding"/>
    <property type="evidence" value="ECO:0007669"/>
    <property type="project" value="InterPro"/>
</dbReference>